<evidence type="ECO:0000313" key="8">
    <source>
        <dbReference type="Proteomes" id="UP000823388"/>
    </source>
</evidence>
<protein>
    <recommendedName>
        <fullName evidence="6">NAC domain-containing protein</fullName>
    </recommendedName>
</protein>
<dbReference type="PANTHER" id="PTHR31744:SF74">
    <property type="entry name" value="OS08G0433500 PROTEIN"/>
    <property type="match status" value="1"/>
</dbReference>
<keyword evidence="4" id="KW-0539">Nucleus</keyword>
<dbReference type="Gene3D" id="2.170.150.80">
    <property type="entry name" value="NAC domain"/>
    <property type="match status" value="1"/>
</dbReference>
<evidence type="ECO:0000256" key="2">
    <source>
        <dbReference type="ARBA" id="ARBA00023125"/>
    </source>
</evidence>
<keyword evidence="2" id="KW-0238">DNA-binding</keyword>
<feature type="region of interest" description="Disordered" evidence="5">
    <location>
        <begin position="296"/>
        <end position="316"/>
    </location>
</feature>
<accession>A0A8T0RG78</accession>
<dbReference type="InterPro" id="IPR036093">
    <property type="entry name" value="NAC_dom_sf"/>
</dbReference>
<comment type="caution">
    <text evidence="7">The sequence shown here is derived from an EMBL/GenBank/DDBJ whole genome shotgun (WGS) entry which is preliminary data.</text>
</comment>
<dbReference type="Pfam" id="PF02365">
    <property type="entry name" value="NAM"/>
    <property type="match status" value="1"/>
</dbReference>
<evidence type="ECO:0000256" key="4">
    <source>
        <dbReference type="ARBA" id="ARBA00023242"/>
    </source>
</evidence>
<sequence>MLASGAERRRMDHQLLPAGFRFFPTDEELITCYLARKAMDASFTSPAIRDVDLYKSEPWDLPCDLQEGYFFCTRGSKYLSGVRARRATRCGYWKSTGKDKAVHGRDGRLVGRRKTLVFYRGRAPRGEKTGWAMHEYAMGERSSSALLRGAQSEWVICKVFMRKHPRGNERKVTAEETVHDQDSTPGHLLPMVLVPDADGFDGHEQEVAPPAAVADSQHTISRSGAHVIEGNEKDHHQQHHHHQMVHELLMIDHHGWSGAASPSLFNHDGQLGMHCSTLPVMQKQSDDADYYLPELLESDGSDDLPSNAGSGLLDTGGEVNRRAEMITSAAIDPLHIDGLYWNNFGF</sequence>
<feature type="domain" description="NAC" evidence="6">
    <location>
        <begin position="16"/>
        <end position="162"/>
    </location>
</feature>
<keyword evidence="8" id="KW-1185">Reference proteome</keyword>
<organism evidence="7 8">
    <name type="scientific">Panicum virgatum</name>
    <name type="common">Blackwell switchgrass</name>
    <dbReference type="NCBI Taxonomy" id="38727"/>
    <lineage>
        <taxon>Eukaryota</taxon>
        <taxon>Viridiplantae</taxon>
        <taxon>Streptophyta</taxon>
        <taxon>Embryophyta</taxon>
        <taxon>Tracheophyta</taxon>
        <taxon>Spermatophyta</taxon>
        <taxon>Magnoliopsida</taxon>
        <taxon>Liliopsida</taxon>
        <taxon>Poales</taxon>
        <taxon>Poaceae</taxon>
        <taxon>PACMAD clade</taxon>
        <taxon>Panicoideae</taxon>
        <taxon>Panicodae</taxon>
        <taxon>Paniceae</taxon>
        <taxon>Panicinae</taxon>
        <taxon>Panicum</taxon>
        <taxon>Panicum sect. Hiantes</taxon>
    </lineage>
</organism>
<gene>
    <name evidence="7" type="ORF">PVAP13_6KG271000</name>
</gene>
<dbReference type="PROSITE" id="PS51005">
    <property type="entry name" value="NAC"/>
    <property type="match status" value="1"/>
</dbReference>
<dbReference type="SUPFAM" id="SSF101941">
    <property type="entry name" value="NAC domain"/>
    <property type="match status" value="1"/>
</dbReference>
<reference evidence="7" key="1">
    <citation type="submission" date="2020-05" db="EMBL/GenBank/DDBJ databases">
        <title>WGS assembly of Panicum virgatum.</title>
        <authorList>
            <person name="Lovell J.T."/>
            <person name="Jenkins J."/>
            <person name="Shu S."/>
            <person name="Juenger T.E."/>
            <person name="Schmutz J."/>
        </authorList>
    </citation>
    <scope>NUCLEOTIDE SEQUENCE</scope>
    <source>
        <strain evidence="7">AP13</strain>
    </source>
</reference>
<keyword evidence="3" id="KW-0804">Transcription</keyword>
<evidence type="ECO:0000256" key="5">
    <source>
        <dbReference type="SAM" id="MobiDB-lite"/>
    </source>
</evidence>
<dbReference type="AlphaFoldDB" id="A0A8T0RG78"/>
<evidence type="ECO:0000259" key="6">
    <source>
        <dbReference type="PROSITE" id="PS51005"/>
    </source>
</evidence>
<dbReference type="GO" id="GO:0003677">
    <property type="term" value="F:DNA binding"/>
    <property type="evidence" value="ECO:0007669"/>
    <property type="project" value="UniProtKB-KW"/>
</dbReference>
<dbReference type="InterPro" id="IPR003441">
    <property type="entry name" value="NAC-dom"/>
</dbReference>
<keyword evidence="1" id="KW-0805">Transcription regulation</keyword>
<dbReference type="PANTHER" id="PTHR31744">
    <property type="entry name" value="PROTEIN CUP-SHAPED COTYLEDON 2-RELATED"/>
    <property type="match status" value="1"/>
</dbReference>
<evidence type="ECO:0000256" key="3">
    <source>
        <dbReference type="ARBA" id="ARBA00023163"/>
    </source>
</evidence>
<proteinExistence type="predicted"/>
<dbReference type="Proteomes" id="UP000823388">
    <property type="component" value="Chromosome 6K"/>
</dbReference>
<dbReference type="GO" id="GO:0006355">
    <property type="term" value="P:regulation of DNA-templated transcription"/>
    <property type="evidence" value="ECO:0007669"/>
    <property type="project" value="InterPro"/>
</dbReference>
<name>A0A8T0RG78_PANVG</name>
<dbReference type="EMBL" id="CM029047">
    <property type="protein sequence ID" value="KAG2584085.1"/>
    <property type="molecule type" value="Genomic_DNA"/>
</dbReference>
<evidence type="ECO:0000313" key="7">
    <source>
        <dbReference type="EMBL" id="KAG2584085.1"/>
    </source>
</evidence>
<evidence type="ECO:0000256" key="1">
    <source>
        <dbReference type="ARBA" id="ARBA00023015"/>
    </source>
</evidence>